<comment type="caution">
    <text evidence="2">The sequence shown here is derived from an EMBL/GenBank/DDBJ whole genome shotgun (WGS) entry which is preliminary data.</text>
</comment>
<dbReference type="PANTHER" id="PTHR33332">
    <property type="entry name" value="REVERSE TRANSCRIPTASE DOMAIN-CONTAINING PROTEIN"/>
    <property type="match status" value="1"/>
</dbReference>
<evidence type="ECO:0000313" key="2">
    <source>
        <dbReference type="EMBL" id="KAK9692671.1"/>
    </source>
</evidence>
<dbReference type="AlphaFoldDB" id="A0AAW1IT96"/>
<keyword evidence="3" id="KW-1185">Reference proteome</keyword>
<dbReference type="InterPro" id="IPR000477">
    <property type="entry name" value="RT_dom"/>
</dbReference>
<keyword evidence="2" id="KW-0548">Nucleotidyltransferase</keyword>
<evidence type="ECO:0000259" key="1">
    <source>
        <dbReference type="PROSITE" id="PS50878"/>
    </source>
</evidence>
<dbReference type="EMBL" id="JASPKY010000572">
    <property type="protein sequence ID" value="KAK9692671.1"/>
    <property type="molecule type" value="Genomic_DNA"/>
</dbReference>
<proteinExistence type="predicted"/>
<sequence>MGTKIRSSLTNTLLGVPQESVLGRILFSLYTNDLPNCIGNIVMYADGISIIIADTDSNLQATTSHTLEQLHEWWFTSNGLFLNARKTNFLIFHPKQKIIEPQYDLSINNTDLQHPESVKFLGSNIDENLSWAEACTNIASKLNRSCYLFRSLRDLLDFDTLKIVYFSEIESRLRYGILLWGTSGSRSNQD</sequence>
<dbReference type="PROSITE" id="PS50878">
    <property type="entry name" value="RT_POL"/>
    <property type="match status" value="1"/>
</dbReference>
<dbReference type="Proteomes" id="UP001458880">
    <property type="component" value="Unassembled WGS sequence"/>
</dbReference>
<accession>A0AAW1IT96</accession>
<keyword evidence="2" id="KW-0695">RNA-directed DNA polymerase</keyword>
<protein>
    <submittedName>
        <fullName evidence="2">Reverse transcriptase (RNA-dependent DNA polymerase)</fullName>
    </submittedName>
</protein>
<reference evidence="2 3" key="1">
    <citation type="journal article" date="2024" name="BMC Genomics">
        <title>De novo assembly and annotation of Popillia japonica's genome with initial clues to its potential as an invasive pest.</title>
        <authorList>
            <person name="Cucini C."/>
            <person name="Boschi S."/>
            <person name="Funari R."/>
            <person name="Cardaioli E."/>
            <person name="Iannotti N."/>
            <person name="Marturano G."/>
            <person name="Paoli F."/>
            <person name="Bruttini M."/>
            <person name="Carapelli A."/>
            <person name="Frati F."/>
            <person name="Nardi F."/>
        </authorList>
    </citation>
    <scope>NUCLEOTIDE SEQUENCE [LARGE SCALE GENOMIC DNA]</scope>
    <source>
        <strain evidence="2">DMR45628</strain>
    </source>
</reference>
<evidence type="ECO:0000313" key="3">
    <source>
        <dbReference type="Proteomes" id="UP001458880"/>
    </source>
</evidence>
<gene>
    <name evidence="2" type="ORF">QE152_g35000</name>
</gene>
<name>A0AAW1IT96_POPJA</name>
<organism evidence="2 3">
    <name type="scientific">Popillia japonica</name>
    <name type="common">Japanese beetle</name>
    <dbReference type="NCBI Taxonomy" id="7064"/>
    <lineage>
        <taxon>Eukaryota</taxon>
        <taxon>Metazoa</taxon>
        <taxon>Ecdysozoa</taxon>
        <taxon>Arthropoda</taxon>
        <taxon>Hexapoda</taxon>
        <taxon>Insecta</taxon>
        <taxon>Pterygota</taxon>
        <taxon>Neoptera</taxon>
        <taxon>Endopterygota</taxon>
        <taxon>Coleoptera</taxon>
        <taxon>Polyphaga</taxon>
        <taxon>Scarabaeiformia</taxon>
        <taxon>Scarabaeidae</taxon>
        <taxon>Rutelinae</taxon>
        <taxon>Popillia</taxon>
    </lineage>
</organism>
<dbReference type="GO" id="GO:0003964">
    <property type="term" value="F:RNA-directed DNA polymerase activity"/>
    <property type="evidence" value="ECO:0007669"/>
    <property type="project" value="UniProtKB-KW"/>
</dbReference>
<keyword evidence="2" id="KW-0808">Transferase</keyword>
<feature type="domain" description="Reverse transcriptase" evidence="1">
    <location>
        <begin position="1"/>
        <end position="125"/>
    </location>
</feature>